<dbReference type="AlphaFoldDB" id="A0A0C9RHM7"/>
<name>A0A0C9RHM7_9HYME</name>
<dbReference type="PANTHER" id="PTHR43429:SF2">
    <property type="entry name" value="PYRIDINE NUCLEOTIDE-DISULFIDE OXIDOREDUCTASE DOMAIN-CONTAINING PROTEIN 1"/>
    <property type="match status" value="1"/>
</dbReference>
<dbReference type="InterPro" id="IPR036188">
    <property type="entry name" value="FAD/NAD-bd_sf"/>
</dbReference>
<evidence type="ECO:0000256" key="5">
    <source>
        <dbReference type="ARBA" id="ARBA00022827"/>
    </source>
</evidence>
<dbReference type="InterPro" id="IPR023753">
    <property type="entry name" value="FAD/NAD-binding_dom"/>
</dbReference>
<feature type="domain" description="FAD/NAD(P)-binding" evidence="6">
    <location>
        <begin position="239"/>
        <end position="349"/>
    </location>
</feature>
<dbReference type="Pfam" id="PF07992">
    <property type="entry name" value="Pyr_redox_2"/>
    <property type="match status" value="2"/>
</dbReference>
<dbReference type="PANTHER" id="PTHR43429">
    <property type="entry name" value="PYRIDINE NUCLEOTIDE-DISULFIDE OXIDOREDUCTASE DOMAIN-CONTAINING"/>
    <property type="match status" value="1"/>
</dbReference>
<evidence type="ECO:0000256" key="2">
    <source>
        <dbReference type="ARBA" id="ARBA00008147"/>
    </source>
</evidence>
<accession>A0A9R1T8G8</accession>
<proteinExistence type="inferred from homology"/>
<comment type="cofactor">
    <cofactor evidence="1">
        <name>FAD</name>
        <dbReference type="ChEBI" id="CHEBI:57692"/>
    </cofactor>
</comment>
<dbReference type="InterPro" id="IPR036291">
    <property type="entry name" value="NAD(P)-bd_dom_sf"/>
</dbReference>
<gene>
    <name evidence="7" type="primary">pyroxd1</name>
    <name evidence="9" type="synonym">Pyroxd1</name>
    <name evidence="7" type="ORF">g.45103</name>
</gene>
<dbReference type="Proteomes" id="UP000694866">
    <property type="component" value="Unplaced"/>
</dbReference>
<dbReference type="Gene3D" id="3.30.390.30">
    <property type="match status" value="1"/>
</dbReference>
<dbReference type="CTD" id="79912"/>
<keyword evidence="8" id="KW-1185">Reference proteome</keyword>
<keyword evidence="5" id="KW-0274">FAD</keyword>
<dbReference type="Gene3D" id="3.50.50.60">
    <property type="entry name" value="FAD/NAD(P)-binding domain"/>
    <property type="match status" value="2"/>
</dbReference>
<evidence type="ECO:0000313" key="7">
    <source>
        <dbReference type="EMBL" id="JAG76213.1"/>
    </source>
</evidence>
<dbReference type="SUPFAM" id="SSF51735">
    <property type="entry name" value="NAD(P)-binding Rossmann-fold domains"/>
    <property type="match status" value="1"/>
</dbReference>
<dbReference type="SUPFAM" id="SSF51905">
    <property type="entry name" value="FAD/NAD(P)-binding domain"/>
    <property type="match status" value="1"/>
</dbReference>
<dbReference type="InterPro" id="IPR016156">
    <property type="entry name" value="FAD/NAD-linked_Rdtase_dimer_sf"/>
</dbReference>
<dbReference type="PRINTS" id="PR00368">
    <property type="entry name" value="FADPNR"/>
</dbReference>
<evidence type="ECO:0000313" key="8">
    <source>
        <dbReference type="Proteomes" id="UP000694866"/>
    </source>
</evidence>
<dbReference type="RefSeq" id="XP_011304413.1">
    <property type="nucleotide sequence ID" value="XM_011306111.1"/>
</dbReference>
<comment type="similarity">
    <text evidence="2">Belongs to the class-I pyridine nucleotide-disulfide oxidoreductase family. PYROXD1 subfamily.</text>
</comment>
<sequence length="466" mass="51255">MEATFVIIGGGISGVTCAKGLGFLAPEESVILITSTPLIKVVSSVVPQGKLSVSLNITEETISSLSPDHPTLRVLEDTVTMINPEEKLLETSTKKTIKFKKLCICTGARPRLISPNPHVLGIRDTESVENFSQRISKSKKILVIGNGGIATEIVYKIKNVDIVWAIKDKHISATFVDPGAAEFFLSRLSNPQEDEERVNPCKRIKYTARAEKTGEIAGAALGPDWDEILTSRGSSDASRRVEIECECEITRITSETPPGGGDWPVFAELSTGKIVGCDLIVSATGVTPNSDIIGLENLEKSEDGGLLVDWKMETSSGDIYAAGDVCSANWQIADHWMQMRLWTQAYQMGSYAAKVMASTLRKEMFLQDFCFELFTHVTNFFGYKVVLLGLYNGQRLLGDYEVILRVTKDLEFVKLVVKGGKLQGAVLIGETDLEEMCENLILNQLDISQFGEHLLDPDIDIEDYFD</sequence>
<accession>A0A0C9RHM7</accession>
<dbReference type="EMBL" id="GBYB01006446">
    <property type="protein sequence ID" value="JAG76213.1"/>
    <property type="molecule type" value="Transcribed_RNA"/>
</dbReference>
<dbReference type="GeneID" id="105267330"/>
<feature type="domain" description="FAD/NAD(P)-binding" evidence="6">
    <location>
        <begin position="5"/>
        <end position="156"/>
    </location>
</feature>
<protein>
    <recommendedName>
        <fullName evidence="3">Pyridine nucleotide-disulfide oxidoreductase domain-containing protein 1</fullName>
    </recommendedName>
</protein>
<dbReference type="InterPro" id="IPR050260">
    <property type="entry name" value="FAD-bd_OxRdtase"/>
</dbReference>
<keyword evidence="4" id="KW-0285">Flavoprotein</keyword>
<reference evidence="7" key="1">
    <citation type="submission" date="2015-01" db="EMBL/GenBank/DDBJ databases">
        <title>Transcriptome Assembly of Fopius arisanus.</title>
        <authorList>
            <person name="Geib S."/>
        </authorList>
    </citation>
    <scope>NUCLEOTIDE SEQUENCE</scope>
</reference>
<organism evidence="7">
    <name type="scientific">Fopius arisanus</name>
    <dbReference type="NCBI Taxonomy" id="64838"/>
    <lineage>
        <taxon>Eukaryota</taxon>
        <taxon>Metazoa</taxon>
        <taxon>Ecdysozoa</taxon>
        <taxon>Arthropoda</taxon>
        <taxon>Hexapoda</taxon>
        <taxon>Insecta</taxon>
        <taxon>Pterygota</taxon>
        <taxon>Neoptera</taxon>
        <taxon>Endopterygota</taxon>
        <taxon>Hymenoptera</taxon>
        <taxon>Apocrita</taxon>
        <taxon>Ichneumonoidea</taxon>
        <taxon>Braconidae</taxon>
        <taxon>Opiinae</taxon>
        <taxon>Fopius</taxon>
    </lineage>
</organism>
<evidence type="ECO:0000256" key="4">
    <source>
        <dbReference type="ARBA" id="ARBA00022630"/>
    </source>
</evidence>
<reference evidence="9" key="2">
    <citation type="submission" date="2025-04" db="UniProtKB">
        <authorList>
            <consortium name="RefSeq"/>
        </authorList>
    </citation>
    <scope>IDENTIFICATION</scope>
    <source>
        <strain evidence="9">USDA-PBARC FA_bdor</strain>
        <tissue evidence="9">Whole organism</tissue>
    </source>
</reference>
<evidence type="ECO:0000256" key="3">
    <source>
        <dbReference type="ARBA" id="ARBA00018240"/>
    </source>
</evidence>
<dbReference type="KEGG" id="fas:105267330"/>
<dbReference type="OrthoDB" id="202203at2759"/>
<evidence type="ECO:0000259" key="6">
    <source>
        <dbReference type="Pfam" id="PF07992"/>
    </source>
</evidence>
<dbReference type="GO" id="GO:0016491">
    <property type="term" value="F:oxidoreductase activity"/>
    <property type="evidence" value="ECO:0007669"/>
    <property type="project" value="InterPro"/>
</dbReference>
<evidence type="ECO:0000313" key="9">
    <source>
        <dbReference type="RefSeq" id="XP_011304413.1"/>
    </source>
</evidence>
<evidence type="ECO:0000256" key="1">
    <source>
        <dbReference type="ARBA" id="ARBA00001974"/>
    </source>
</evidence>